<evidence type="ECO:0000256" key="1">
    <source>
        <dbReference type="SAM" id="Phobius"/>
    </source>
</evidence>
<evidence type="ECO:0000313" key="3">
    <source>
        <dbReference type="Proteomes" id="UP000002698"/>
    </source>
</evidence>
<dbReference type="STRING" id="348780.NP_1288A"/>
<dbReference type="HOGENOM" id="CLU_2597842_0_0_2"/>
<organism evidence="2 3">
    <name type="scientific">Natronomonas pharaonis (strain ATCC 35678 / DSM 2160 / CIP 103997 / JCM 8858 / NBRC 14720 / NCIMB 2260 / Gabara)</name>
    <name type="common">Halobacterium pharaonis</name>
    <dbReference type="NCBI Taxonomy" id="348780"/>
    <lineage>
        <taxon>Archaea</taxon>
        <taxon>Methanobacteriati</taxon>
        <taxon>Methanobacteriota</taxon>
        <taxon>Stenosarchaea group</taxon>
        <taxon>Halobacteria</taxon>
        <taxon>Halobacteriales</taxon>
        <taxon>Natronomonadaceae</taxon>
        <taxon>Natronomonas</taxon>
    </lineage>
</organism>
<keyword evidence="1" id="KW-0812">Transmembrane</keyword>
<accession>A0A1U7EUR8</accession>
<feature type="transmembrane region" description="Helical" evidence="1">
    <location>
        <begin position="57"/>
        <end position="77"/>
    </location>
</feature>
<feature type="transmembrane region" description="Helical" evidence="1">
    <location>
        <begin position="20"/>
        <end position="45"/>
    </location>
</feature>
<dbReference type="EnsemblBacteria" id="CAI48735">
    <property type="protein sequence ID" value="CAI48735"/>
    <property type="gene ID" value="NP_1288A"/>
</dbReference>
<dbReference type="RefSeq" id="WP_011322370.1">
    <property type="nucleotide sequence ID" value="NC_007426.1"/>
</dbReference>
<name>A0A1U7EUR8_NATPD</name>
<proteinExistence type="predicted"/>
<dbReference type="GeneID" id="3701102"/>
<dbReference type="EMBL" id="CR936257">
    <property type="protein sequence ID" value="CAI48735.1"/>
    <property type="molecule type" value="Genomic_DNA"/>
</dbReference>
<sequence length="79" mass="8541">MSLRRRSAGLIDKAPWTVRVLGFTLAVSVAFLLCIGVLFAAFSLAESLFPSERLRSLFALGVFVVVVLGVTQALVVMSR</sequence>
<keyword evidence="1" id="KW-0472">Membrane</keyword>
<dbReference type="Proteomes" id="UP000002698">
    <property type="component" value="Chromosome"/>
</dbReference>
<keyword evidence="3" id="KW-1185">Reference proteome</keyword>
<reference evidence="2 3" key="1">
    <citation type="journal article" date="2005" name="Genome Res.">
        <title>Living with two extremes: conclusions from the genome sequence of Natronomonas pharaonis.</title>
        <authorList>
            <person name="Falb M."/>
            <person name="Pfeiffer F."/>
            <person name="Palm P."/>
            <person name="Rodewald K."/>
            <person name="Hickmann V."/>
            <person name="Tittor J."/>
            <person name="Oesterhelt D."/>
        </authorList>
    </citation>
    <scope>NUCLEOTIDE SEQUENCE [LARGE SCALE GENOMIC DNA]</scope>
    <source>
        <strain evidence="3">ATCC 35678 / DSM 2160 / CIP 103997 / JCM 8858 / NBRC 14720 / NCIMB 2260 / Gabara</strain>
    </source>
</reference>
<gene>
    <name evidence="2" type="ordered locus">NP_1288A</name>
</gene>
<dbReference type="KEGG" id="nph:NP_1288A"/>
<dbReference type="AlphaFoldDB" id="A0A1U7EUR8"/>
<protein>
    <submittedName>
        <fullName evidence="2">Uncharacterized protein</fullName>
    </submittedName>
</protein>
<keyword evidence="1" id="KW-1133">Transmembrane helix</keyword>
<evidence type="ECO:0000313" key="2">
    <source>
        <dbReference type="EMBL" id="CAI48735.1"/>
    </source>
</evidence>